<evidence type="ECO:0000256" key="14">
    <source>
        <dbReference type="ARBA" id="ARBA00053004"/>
    </source>
</evidence>
<comment type="subcellular location">
    <subcellularLocation>
        <location evidence="2">Membrane</location>
        <topology evidence="2">Multi-pass membrane protein</topology>
    </subcellularLocation>
</comment>
<evidence type="ECO:0000256" key="8">
    <source>
        <dbReference type="ARBA" id="ARBA00022798"/>
    </source>
</evidence>
<keyword evidence="5" id="KW-0328">Glycosyltransferase</keyword>
<dbReference type="AlphaFoldDB" id="A0AA97AGH6"/>
<evidence type="ECO:0000256" key="5">
    <source>
        <dbReference type="ARBA" id="ARBA00022676"/>
    </source>
</evidence>
<dbReference type="FunFam" id="3.90.550.10:FF:000164">
    <property type="entry name" value="Beta-(1-3)-glucosyl transferase"/>
    <property type="match status" value="1"/>
</dbReference>
<comment type="cofactor">
    <cofactor evidence="1">
        <name>Mg(2+)</name>
        <dbReference type="ChEBI" id="CHEBI:18420"/>
    </cofactor>
</comment>
<reference evidence="19" key="1">
    <citation type="submission" date="2020-05" db="EMBL/GenBank/DDBJ databases">
        <authorList>
            <person name="Zhu T."/>
            <person name="Keshari N."/>
            <person name="Lu X."/>
        </authorList>
    </citation>
    <scope>NUCLEOTIDE SEQUENCE</scope>
    <source>
        <strain evidence="19">NK1-12</strain>
    </source>
</reference>
<evidence type="ECO:0000256" key="9">
    <source>
        <dbReference type="ARBA" id="ARBA00022842"/>
    </source>
</evidence>
<accession>A0AA97AGH6</accession>
<evidence type="ECO:0000256" key="17">
    <source>
        <dbReference type="ARBA" id="ARBA00078564"/>
    </source>
</evidence>
<evidence type="ECO:0000256" key="1">
    <source>
        <dbReference type="ARBA" id="ARBA00001946"/>
    </source>
</evidence>
<keyword evidence="11" id="KW-0443">Lipid metabolism</keyword>
<dbReference type="InterPro" id="IPR029044">
    <property type="entry name" value="Nucleotide-diphossugar_trans"/>
</dbReference>
<evidence type="ECO:0000256" key="11">
    <source>
        <dbReference type="ARBA" id="ARBA00023098"/>
    </source>
</evidence>
<sequence length="491" mass="55097">MQGNSWQENDSYGEPISSLLSDLSDLSDLATPELDSEIDKDRFSFGFAGRRRKAAVALTMIWSGTIALHLSTYGSWLVIVLTTMMGIHALRVLLARPIPVPAPLTSDNLADYPYVSILVAAKNEEAVIGSLVRDLCSLDYPSNRYDLWVIDDNSTDHTPLVLDKLACEYDNLHVVRRLPNAGGGKSGALNQVWSRTKADIIAVFDADAKVPQDLLRRVLPLFEREQVGAVQVRKAISNALSNGWTKGQAIEMAFDSYVQQQRIAIGGIGELRGNGQFVRRTALERCGGWNEETITDDLDLTLRLHLDRWDIDFLMLPAVGEEGVTNAIGLWHQRNRWAEGGYQRYLDYWRLIAQNRLGTTKTVDLFMFLITQYVLPTAAVPDFLMAMVRNCPPMLMPVTSLATAFAFVGMIRGMRRTTETQSHKPTKRRLMRVSSWSSGLSNSVFGTVYMLHWLPVMASTTARMAVRPKRLKWVKTIHHGSNEIWLNEEVG</sequence>
<feature type="transmembrane region" description="Helical" evidence="18">
    <location>
        <begin position="433"/>
        <end position="454"/>
    </location>
</feature>
<organism evidence="19">
    <name type="scientific">Leptolyngbya sp. NK1-12</name>
    <dbReference type="NCBI Taxonomy" id="2547451"/>
    <lineage>
        <taxon>Bacteria</taxon>
        <taxon>Bacillati</taxon>
        <taxon>Cyanobacteriota</taxon>
        <taxon>Cyanophyceae</taxon>
        <taxon>Leptolyngbyales</taxon>
        <taxon>Leptolyngbyaceae</taxon>
        <taxon>Leptolyngbya group</taxon>
        <taxon>Leptolyngbya</taxon>
    </lineage>
</organism>
<keyword evidence="7 18" id="KW-0812">Transmembrane</keyword>
<evidence type="ECO:0000256" key="2">
    <source>
        <dbReference type="ARBA" id="ARBA00004141"/>
    </source>
</evidence>
<evidence type="ECO:0000256" key="18">
    <source>
        <dbReference type="SAM" id="Phobius"/>
    </source>
</evidence>
<dbReference type="GO" id="GO:0006071">
    <property type="term" value="P:glycerol metabolic process"/>
    <property type="evidence" value="ECO:0007669"/>
    <property type="project" value="UniProtKB-KW"/>
</dbReference>
<evidence type="ECO:0000313" key="19">
    <source>
        <dbReference type="EMBL" id="WNZ23474.1"/>
    </source>
</evidence>
<name>A0AA97AGH6_9CYAN</name>
<evidence type="ECO:0000256" key="16">
    <source>
        <dbReference type="ARBA" id="ARBA00068721"/>
    </source>
</evidence>
<dbReference type="EC" id="2.4.1.336" evidence="15"/>
<evidence type="ECO:0000256" key="13">
    <source>
        <dbReference type="ARBA" id="ARBA00023277"/>
    </source>
</evidence>
<feature type="transmembrane region" description="Helical" evidence="18">
    <location>
        <begin position="394"/>
        <end position="412"/>
    </location>
</feature>
<evidence type="ECO:0000256" key="4">
    <source>
        <dbReference type="ARBA" id="ARBA00022516"/>
    </source>
</evidence>
<dbReference type="EMBL" id="CP053586">
    <property type="protein sequence ID" value="WNZ23474.1"/>
    <property type="molecule type" value="Genomic_DNA"/>
</dbReference>
<dbReference type="CDD" id="cd06423">
    <property type="entry name" value="CESA_like"/>
    <property type="match status" value="1"/>
</dbReference>
<feature type="transmembrane region" description="Helical" evidence="18">
    <location>
        <begin position="54"/>
        <end position="70"/>
    </location>
</feature>
<dbReference type="Gene3D" id="3.90.550.10">
    <property type="entry name" value="Spore Coat Polysaccharide Biosynthesis Protein SpsA, Chain A"/>
    <property type="match status" value="1"/>
</dbReference>
<evidence type="ECO:0000256" key="10">
    <source>
        <dbReference type="ARBA" id="ARBA00022989"/>
    </source>
</evidence>
<keyword evidence="9" id="KW-0460">Magnesium</keyword>
<dbReference type="Pfam" id="PF13641">
    <property type="entry name" value="Glyco_tranf_2_3"/>
    <property type="match status" value="1"/>
</dbReference>
<keyword evidence="4" id="KW-0444">Lipid biosynthesis</keyword>
<protein>
    <recommendedName>
        <fullName evidence="16">Beta-monoglucosyldiacylglycerol synthase</fullName>
        <ecNumber evidence="15">2.4.1.336</ecNumber>
    </recommendedName>
    <alternativeName>
        <fullName evidence="17">UDP-glucose:1,2-diacylglycerol 3-beta-D-glucosyltransferase</fullName>
    </alternativeName>
</protein>
<keyword evidence="10 18" id="KW-1133">Transmembrane helix</keyword>
<evidence type="ECO:0000256" key="6">
    <source>
        <dbReference type="ARBA" id="ARBA00022679"/>
    </source>
</evidence>
<gene>
    <name evidence="19" type="ORF">HJG54_11825</name>
</gene>
<evidence type="ECO:0000256" key="7">
    <source>
        <dbReference type="ARBA" id="ARBA00022692"/>
    </source>
</evidence>
<evidence type="ECO:0000256" key="3">
    <source>
        <dbReference type="ARBA" id="ARBA00006739"/>
    </source>
</evidence>
<keyword evidence="12 18" id="KW-0472">Membrane</keyword>
<keyword evidence="6" id="KW-0808">Transferase</keyword>
<evidence type="ECO:0000256" key="15">
    <source>
        <dbReference type="ARBA" id="ARBA00066964"/>
    </source>
</evidence>
<dbReference type="GO" id="GO:0046467">
    <property type="term" value="P:membrane lipid biosynthetic process"/>
    <property type="evidence" value="ECO:0007669"/>
    <property type="project" value="UniProtKB-ARBA"/>
</dbReference>
<dbReference type="InterPro" id="IPR050321">
    <property type="entry name" value="Glycosyltr_2/OpgH_subfam"/>
</dbReference>
<dbReference type="SUPFAM" id="SSF53448">
    <property type="entry name" value="Nucleotide-diphospho-sugar transferases"/>
    <property type="match status" value="1"/>
</dbReference>
<dbReference type="PANTHER" id="PTHR43867">
    <property type="entry name" value="CELLULOSE SYNTHASE CATALYTIC SUBUNIT A [UDP-FORMING]"/>
    <property type="match status" value="1"/>
</dbReference>
<keyword evidence="13" id="KW-0119">Carbohydrate metabolism</keyword>
<keyword evidence="8" id="KW-0319">Glycerol metabolism</keyword>
<comment type="similarity">
    <text evidence="3">Belongs to the glycosyltransferase 2 family.</text>
</comment>
<dbReference type="GO" id="GO:0005886">
    <property type="term" value="C:plasma membrane"/>
    <property type="evidence" value="ECO:0007669"/>
    <property type="project" value="TreeGrafter"/>
</dbReference>
<proteinExistence type="inferred from homology"/>
<dbReference type="PANTHER" id="PTHR43867:SF2">
    <property type="entry name" value="CELLULOSE SYNTHASE CATALYTIC SUBUNIT A [UDP-FORMING]"/>
    <property type="match status" value="1"/>
</dbReference>
<comment type="catalytic activity">
    <reaction evidence="14">
        <text>a 1,2-diacyl-sn-glycerol + UDP-alpha-D-glucose = a 1,2-diacyl-3-O-(beta-D-glucopyranosyl)-sn-glycerol + UDP + H(+)</text>
        <dbReference type="Rhea" id="RHEA:17285"/>
        <dbReference type="ChEBI" id="CHEBI:15378"/>
        <dbReference type="ChEBI" id="CHEBI:17815"/>
        <dbReference type="ChEBI" id="CHEBI:58223"/>
        <dbReference type="ChEBI" id="CHEBI:58885"/>
        <dbReference type="ChEBI" id="CHEBI:75799"/>
        <dbReference type="EC" id="2.4.1.336"/>
    </reaction>
</comment>
<dbReference type="GO" id="GO:0016758">
    <property type="term" value="F:hexosyltransferase activity"/>
    <property type="evidence" value="ECO:0007669"/>
    <property type="project" value="UniProtKB-ARBA"/>
</dbReference>
<dbReference type="RefSeq" id="WP_316435150.1">
    <property type="nucleotide sequence ID" value="NZ_CP053586.1"/>
</dbReference>
<evidence type="ECO:0000256" key="12">
    <source>
        <dbReference type="ARBA" id="ARBA00023136"/>
    </source>
</evidence>